<keyword evidence="2" id="KW-0472">Membrane</keyword>
<feature type="transmembrane region" description="Helical" evidence="2">
    <location>
        <begin position="44"/>
        <end position="63"/>
    </location>
</feature>
<dbReference type="InterPro" id="IPR021401">
    <property type="entry name" value="DUF3040"/>
</dbReference>
<keyword evidence="2" id="KW-0812">Transmembrane</keyword>
<gene>
    <name evidence="3" type="ORF">UFOPK1740_00766</name>
</gene>
<dbReference type="EMBL" id="CAEZTU010000031">
    <property type="protein sequence ID" value="CAB4578936.1"/>
    <property type="molecule type" value="Genomic_DNA"/>
</dbReference>
<evidence type="ECO:0000313" key="3">
    <source>
        <dbReference type="EMBL" id="CAB4578936.1"/>
    </source>
</evidence>
<accession>A0A6J6ES45</accession>
<feature type="compositionally biased region" description="Basic and acidic residues" evidence="1">
    <location>
        <begin position="114"/>
        <end position="127"/>
    </location>
</feature>
<feature type="region of interest" description="Disordered" evidence="1">
    <location>
        <begin position="94"/>
        <end position="127"/>
    </location>
</feature>
<evidence type="ECO:0000256" key="2">
    <source>
        <dbReference type="SAM" id="Phobius"/>
    </source>
</evidence>
<organism evidence="3">
    <name type="scientific">freshwater metagenome</name>
    <dbReference type="NCBI Taxonomy" id="449393"/>
    <lineage>
        <taxon>unclassified sequences</taxon>
        <taxon>metagenomes</taxon>
        <taxon>ecological metagenomes</taxon>
    </lineage>
</organism>
<sequence length="127" mass="14019">MALSDREQKLLEQMEKALYAEDPKFASSLRRSGLTIAPGERRHVIFGLVALLGGLALVFGSVVSKTVIIGIPGFLLVLTGFVFIARGLQEPVSAATPTPKKVRNRTKNSNLMSRLEERWQQRRDSGL</sequence>
<feature type="transmembrane region" description="Helical" evidence="2">
    <location>
        <begin position="69"/>
        <end position="88"/>
    </location>
</feature>
<protein>
    <submittedName>
        <fullName evidence="3">Unannotated protein</fullName>
    </submittedName>
</protein>
<reference evidence="3" key="1">
    <citation type="submission" date="2020-05" db="EMBL/GenBank/DDBJ databases">
        <authorList>
            <person name="Chiriac C."/>
            <person name="Salcher M."/>
            <person name="Ghai R."/>
            <person name="Kavagutti S V."/>
        </authorList>
    </citation>
    <scope>NUCLEOTIDE SEQUENCE</scope>
</reference>
<name>A0A6J6ES45_9ZZZZ</name>
<dbReference type="Pfam" id="PF11239">
    <property type="entry name" value="DUF3040"/>
    <property type="match status" value="1"/>
</dbReference>
<evidence type="ECO:0000256" key="1">
    <source>
        <dbReference type="SAM" id="MobiDB-lite"/>
    </source>
</evidence>
<dbReference type="AlphaFoldDB" id="A0A6J6ES45"/>
<keyword evidence="2" id="KW-1133">Transmembrane helix</keyword>
<proteinExistence type="predicted"/>